<organism evidence="1 2">
    <name type="scientific">Gimesia aquarii</name>
    <dbReference type="NCBI Taxonomy" id="2527964"/>
    <lineage>
        <taxon>Bacteria</taxon>
        <taxon>Pseudomonadati</taxon>
        <taxon>Planctomycetota</taxon>
        <taxon>Planctomycetia</taxon>
        <taxon>Planctomycetales</taxon>
        <taxon>Planctomycetaceae</taxon>
        <taxon>Gimesia</taxon>
    </lineage>
</organism>
<proteinExistence type="predicted"/>
<protein>
    <submittedName>
        <fullName evidence="1">Uncharacterized protein</fullName>
    </submittedName>
</protein>
<reference evidence="1 2" key="1">
    <citation type="submission" date="2019-03" db="EMBL/GenBank/DDBJ databases">
        <title>Deep-cultivation of Planctomycetes and their phenomic and genomic characterization uncovers novel biology.</title>
        <authorList>
            <person name="Wiegand S."/>
            <person name="Jogler M."/>
            <person name="Boedeker C."/>
            <person name="Pinto D."/>
            <person name="Vollmers J."/>
            <person name="Rivas-Marin E."/>
            <person name="Kohn T."/>
            <person name="Peeters S.H."/>
            <person name="Heuer A."/>
            <person name="Rast P."/>
            <person name="Oberbeckmann S."/>
            <person name="Bunk B."/>
            <person name="Jeske O."/>
            <person name="Meyerdierks A."/>
            <person name="Storesund J.E."/>
            <person name="Kallscheuer N."/>
            <person name="Luecker S."/>
            <person name="Lage O.M."/>
            <person name="Pohl T."/>
            <person name="Merkel B.J."/>
            <person name="Hornburger P."/>
            <person name="Mueller R.-W."/>
            <person name="Bruemmer F."/>
            <person name="Labrenz M."/>
            <person name="Spormann A.M."/>
            <person name="Op den Camp H."/>
            <person name="Overmann J."/>
            <person name="Amann R."/>
            <person name="Jetten M.S.M."/>
            <person name="Mascher T."/>
            <person name="Medema M.H."/>
            <person name="Devos D.P."/>
            <person name="Kaster A.-K."/>
            <person name="Ovreas L."/>
            <person name="Rohde M."/>
            <person name="Galperin M.Y."/>
            <person name="Jogler C."/>
        </authorList>
    </citation>
    <scope>NUCLEOTIDE SEQUENCE [LARGE SCALE GENOMIC DNA]</scope>
    <source>
        <strain evidence="1 2">V202</strain>
    </source>
</reference>
<evidence type="ECO:0000313" key="1">
    <source>
        <dbReference type="EMBL" id="QDU07982.1"/>
    </source>
</evidence>
<accession>A0A517WRV2</accession>
<dbReference type="Proteomes" id="UP000318384">
    <property type="component" value="Chromosome"/>
</dbReference>
<name>A0A517WRV2_9PLAN</name>
<dbReference type="EMBL" id="CP037422">
    <property type="protein sequence ID" value="QDU07982.1"/>
    <property type="molecule type" value="Genomic_DNA"/>
</dbReference>
<keyword evidence="2" id="KW-1185">Reference proteome</keyword>
<gene>
    <name evidence="1" type="ORF">V202x_13440</name>
</gene>
<sequence length="81" mass="9369" precursor="true">MKQLTKTKSINLSCILTFRAETGHSTSECGIGETFRIKFISRVVNYLKAVEHRCKLNQIQFELRIIENLDFLQLRLLGAIQ</sequence>
<dbReference type="AlphaFoldDB" id="A0A517WRV2"/>
<evidence type="ECO:0000313" key="2">
    <source>
        <dbReference type="Proteomes" id="UP000318384"/>
    </source>
</evidence>